<dbReference type="GO" id="GO:0010181">
    <property type="term" value="F:FMN binding"/>
    <property type="evidence" value="ECO:0007669"/>
    <property type="project" value="InterPro"/>
</dbReference>
<name>A0A084BCM8_STACB</name>
<dbReference type="HOGENOM" id="CLU_385952_0_0_1"/>
<dbReference type="InterPro" id="IPR045247">
    <property type="entry name" value="Oye-like"/>
</dbReference>
<evidence type="ECO:0000256" key="1">
    <source>
        <dbReference type="ARBA" id="ARBA00022630"/>
    </source>
</evidence>
<evidence type="ECO:0000313" key="5">
    <source>
        <dbReference type="Proteomes" id="UP000028045"/>
    </source>
</evidence>
<dbReference type="GO" id="GO:0016705">
    <property type="term" value="F:oxidoreductase activity, acting on paired donors, with incorporation or reduction of molecular oxygen"/>
    <property type="evidence" value="ECO:0007669"/>
    <property type="project" value="InterPro"/>
</dbReference>
<dbReference type="Gene3D" id="3.20.20.70">
    <property type="entry name" value="Aldolase class I"/>
    <property type="match status" value="1"/>
</dbReference>
<reference evidence="4 5" key="1">
    <citation type="journal article" date="2014" name="BMC Genomics">
        <title>Comparative genome sequencing reveals chemotype-specific gene clusters in the toxigenic black mold Stachybotrys.</title>
        <authorList>
            <person name="Semeiks J."/>
            <person name="Borek D."/>
            <person name="Otwinowski Z."/>
            <person name="Grishin N.V."/>
        </authorList>
    </citation>
    <scope>NUCLEOTIDE SEQUENCE [LARGE SCALE GENOMIC DNA]</scope>
    <source>
        <strain evidence="5">CBS 109288 / IBT 7711</strain>
    </source>
</reference>
<proteinExistence type="predicted"/>
<keyword evidence="5" id="KW-1185">Reference proteome</keyword>
<dbReference type="Gene3D" id="3.20.20.30">
    <property type="entry name" value="Luciferase-like domain"/>
    <property type="match status" value="1"/>
</dbReference>
<dbReference type="InterPro" id="IPR036661">
    <property type="entry name" value="Luciferase-like_sf"/>
</dbReference>
<feature type="domain" description="Luciferase-like" evidence="2">
    <location>
        <begin position="382"/>
        <end position="560"/>
    </location>
</feature>
<evidence type="ECO:0000259" key="3">
    <source>
        <dbReference type="Pfam" id="PF00724"/>
    </source>
</evidence>
<dbReference type="Pfam" id="PF00724">
    <property type="entry name" value="Oxidored_FMN"/>
    <property type="match status" value="1"/>
</dbReference>
<dbReference type="SUPFAM" id="SSF51679">
    <property type="entry name" value="Bacterial luciferase-like"/>
    <property type="match status" value="1"/>
</dbReference>
<evidence type="ECO:0008006" key="6">
    <source>
        <dbReference type="Google" id="ProtNLM"/>
    </source>
</evidence>
<dbReference type="Proteomes" id="UP000028045">
    <property type="component" value="Unassembled WGS sequence"/>
</dbReference>
<dbReference type="InterPro" id="IPR011251">
    <property type="entry name" value="Luciferase-like_dom"/>
</dbReference>
<evidence type="ECO:0000313" key="4">
    <source>
        <dbReference type="EMBL" id="KEY75307.1"/>
    </source>
</evidence>
<organism evidence="4 5">
    <name type="scientific">Stachybotrys chartarum (strain CBS 109288 / IBT 7711)</name>
    <name type="common">Toxic black mold</name>
    <name type="synonym">Stilbospora chartarum</name>
    <dbReference type="NCBI Taxonomy" id="1280523"/>
    <lineage>
        <taxon>Eukaryota</taxon>
        <taxon>Fungi</taxon>
        <taxon>Dikarya</taxon>
        <taxon>Ascomycota</taxon>
        <taxon>Pezizomycotina</taxon>
        <taxon>Sordariomycetes</taxon>
        <taxon>Hypocreomycetidae</taxon>
        <taxon>Hypocreales</taxon>
        <taxon>Stachybotryaceae</taxon>
        <taxon>Stachybotrys</taxon>
    </lineage>
</organism>
<gene>
    <name evidence="4" type="ORF">S7711_08480</name>
</gene>
<accession>A0A084BCM8</accession>
<dbReference type="InterPro" id="IPR001155">
    <property type="entry name" value="OxRdtase_FMN_N"/>
</dbReference>
<feature type="domain" description="NADH:flavin oxidoreductase/NADH oxidase N-terminal" evidence="3">
    <location>
        <begin position="6"/>
        <end position="338"/>
    </location>
</feature>
<dbReference type="EMBL" id="KL647377">
    <property type="protein sequence ID" value="KEY75307.1"/>
    <property type="molecule type" value="Genomic_DNA"/>
</dbReference>
<dbReference type="GO" id="GO:0003959">
    <property type="term" value="F:NADPH dehydrogenase activity"/>
    <property type="evidence" value="ECO:0007669"/>
    <property type="project" value="TreeGrafter"/>
</dbReference>
<dbReference type="SUPFAM" id="SSF51395">
    <property type="entry name" value="FMN-linked oxidoreductases"/>
    <property type="match status" value="1"/>
</dbReference>
<dbReference type="AlphaFoldDB" id="A0A084BCM8"/>
<dbReference type="PANTHER" id="PTHR22893">
    <property type="entry name" value="NADH OXIDOREDUCTASE-RELATED"/>
    <property type="match status" value="1"/>
</dbReference>
<evidence type="ECO:0000259" key="2">
    <source>
        <dbReference type="Pfam" id="PF00296"/>
    </source>
</evidence>
<keyword evidence="1" id="KW-0285">Flavoprotein</keyword>
<sequence length="716" mass="79475">MDTSILFQPLQIGRVTLGHRVVMAPLTRFRFTDDHILLPSTLEYYTQRASVPGTLIIAESSLIAPDYGDFPNAPGIWNDAQIQSWKRITDVIHTKGCHIICQLNAPGRAGIVKDPLSPNNMLRSSSAVSIDSSSVVPKSMSVGEIRAALVDYAKAAKNAIAAGFDGVEIHGANGYLVDQFTQDTCNKREDEWGGSVENRCRFGFEVAAAVVGAVGADRVGFRISPYSTYNGMRMEQPNPTFEYLVAKLKDLKLSYLHIIEPRVNNWTDVETTESIEYLMDIWNGTSPILVAGGYTAESARNALDKQYSRFGQVAVVFGRHFLANPDLPFRLLKGLPLNKYDRDSFYTPLTPKGYTDYPFHPDFVAENLEKVSSQALGHDDIVPHDEGYACAHEYMNLIYKLWESSWADDAVVWDRQKRVAFDPEKMKRIKHEGKYFKASALGSLMPSPQRTLVLFQAGTSTAGRAFASKHAEAIYFDDLVPAQTKNSIANIRADAAARGRDHRAVKFFVGTSPILGRTKDEAYEKTQRACKSADHIGGLAQFWDEKRWPYQSVRCPYQYSLGYTGIDLSRFLLHEVFELNSAPEDSAIHTFLENFNNTIGTSEPWTPRRLGETMALGGYHPAPVGTPEVVADVFEEWINEADRGLMWTDYEVGGGSLRENLYSVPGLKGLPSDHHGQKFKFGSGFEGDSIEECKKNQSDALLAAKATTNGGVNGKD</sequence>
<dbReference type="InterPro" id="IPR013785">
    <property type="entry name" value="Aldolase_TIM"/>
</dbReference>
<dbReference type="CDD" id="cd02933">
    <property type="entry name" value="OYE_like_FMN"/>
    <property type="match status" value="1"/>
</dbReference>
<dbReference type="PANTHER" id="PTHR22893:SF91">
    <property type="entry name" value="NADPH DEHYDROGENASE 2-RELATED"/>
    <property type="match status" value="1"/>
</dbReference>
<dbReference type="FunFam" id="3.20.20.70:FF:000138">
    <property type="entry name" value="NADPH dehydrogenase 1"/>
    <property type="match status" value="1"/>
</dbReference>
<protein>
    <recommendedName>
        <fullName evidence="6">NADH:flavin oxidoreductase/NADH oxidase N-terminal domain-containing protein</fullName>
    </recommendedName>
</protein>
<dbReference type="Pfam" id="PF00296">
    <property type="entry name" value="Bac_luciferase"/>
    <property type="match status" value="1"/>
</dbReference>